<evidence type="ECO:0000259" key="12">
    <source>
        <dbReference type="PROSITE" id="PS51670"/>
    </source>
</evidence>
<evidence type="ECO:0000256" key="8">
    <source>
        <dbReference type="PROSITE-ProRule" id="PRU01005"/>
    </source>
</evidence>
<dbReference type="InterPro" id="IPR050127">
    <property type="entry name" value="Serine_Proteases_S1"/>
</dbReference>
<comment type="caution">
    <text evidence="13">The sequence shown here is derived from an EMBL/GenBank/DDBJ whole genome shotgun (WGS) entry which is preliminary data.</text>
</comment>
<comment type="caution">
    <text evidence="8">Lacks conserved residue(s) required for the propagation of feature annotation.</text>
</comment>
<keyword evidence="5 9" id="KW-0378">Hydrolase</keyword>
<keyword evidence="4 9" id="KW-0645">Protease</keyword>
<dbReference type="Gene3D" id="1.10.10.1940">
    <property type="match status" value="1"/>
</dbReference>
<evidence type="ECO:0000256" key="10">
    <source>
        <dbReference type="SAM" id="SignalP"/>
    </source>
</evidence>
<reference evidence="13 14" key="1">
    <citation type="submission" date="2022-05" db="EMBL/GenBank/DDBJ databases">
        <authorList>
            <consortium name="Genoscope - CEA"/>
            <person name="William W."/>
        </authorList>
    </citation>
    <scope>NUCLEOTIDE SEQUENCE [LARGE SCALE GENOMIC DNA]</scope>
</reference>
<comment type="subcellular location">
    <subcellularLocation>
        <location evidence="1">Secreted</location>
    </subcellularLocation>
</comment>
<keyword evidence="10" id="KW-0732">Signal</keyword>
<evidence type="ECO:0000256" key="2">
    <source>
        <dbReference type="ARBA" id="ARBA00022525"/>
    </source>
</evidence>
<dbReference type="InterPro" id="IPR043504">
    <property type="entry name" value="Peptidase_S1_PA_chymotrypsin"/>
</dbReference>
<dbReference type="InterPro" id="IPR003582">
    <property type="entry name" value="ShKT_dom"/>
</dbReference>
<evidence type="ECO:0000313" key="13">
    <source>
        <dbReference type="EMBL" id="CAH3026020.1"/>
    </source>
</evidence>
<dbReference type="CDD" id="cd00190">
    <property type="entry name" value="Tryp_SPc"/>
    <property type="match status" value="1"/>
</dbReference>
<feature type="domain" description="ShKT" evidence="12">
    <location>
        <begin position="18"/>
        <end position="53"/>
    </location>
</feature>
<feature type="chain" id="PRO_5046927105" evidence="10">
    <location>
        <begin position="18"/>
        <end position="384"/>
    </location>
</feature>
<dbReference type="PROSITE" id="PS00134">
    <property type="entry name" value="TRYPSIN_HIS"/>
    <property type="match status" value="1"/>
</dbReference>
<dbReference type="InterPro" id="IPR033116">
    <property type="entry name" value="TRYPSIN_SER"/>
</dbReference>
<dbReference type="Pfam" id="PF00089">
    <property type="entry name" value="Trypsin"/>
    <property type="match status" value="1"/>
</dbReference>
<dbReference type="InterPro" id="IPR001254">
    <property type="entry name" value="Trypsin_dom"/>
</dbReference>
<feature type="signal peptide" evidence="10">
    <location>
        <begin position="1"/>
        <end position="17"/>
    </location>
</feature>
<proteinExistence type="predicted"/>
<keyword evidence="3" id="KW-0800">Toxin</keyword>
<name>A0ABN8MDS7_9CNID</name>
<keyword evidence="14" id="KW-1185">Reference proteome</keyword>
<dbReference type="Gene3D" id="2.40.10.10">
    <property type="entry name" value="Trypsin-like serine proteases"/>
    <property type="match status" value="1"/>
</dbReference>
<dbReference type="PANTHER" id="PTHR24264:SF65">
    <property type="entry name" value="SRCR DOMAIN-CONTAINING PROTEIN"/>
    <property type="match status" value="1"/>
</dbReference>
<evidence type="ECO:0000256" key="9">
    <source>
        <dbReference type="RuleBase" id="RU363034"/>
    </source>
</evidence>
<dbReference type="PROSITE" id="PS51670">
    <property type="entry name" value="SHKT"/>
    <property type="match status" value="1"/>
</dbReference>
<sequence>MFRVFVGLFSLFIVAWGCKDVLDCKPYDLMGLCYNPKYFKPLKKYCERTCNLCNATAPEPPPIPVQPGLALEIKVLLKGRVDLSKMLKGLYPGVRTPSPEMTTNTTHYVYSIVLTLCSPLYSECGRTVVTQGRVIGGVDGQHGSWPWQVGLYVGDSKFSCGGSLIKPDWVLTAAHCIDPKLQVSDYRVRLGDWHRFYYDGTEQIRNASKVIVHSQYHRPYLINNDIALIKLDRPALLNSHVNTICLPQRGISAPLNSTCYITGWGKVKFPGGSYHKLQQTQLPLVSNRECSAKILASPVAGKLHITKQMVCAGELNPTRLQGGCHGDSGGPFVCKDTLSGKFILEGAVSWGSSNCNFIQENKQYTVFARVSEFRDWIDQQIANN</sequence>
<dbReference type="InterPro" id="IPR001314">
    <property type="entry name" value="Peptidase_S1A"/>
</dbReference>
<evidence type="ECO:0000256" key="7">
    <source>
        <dbReference type="ARBA" id="ARBA00023157"/>
    </source>
</evidence>
<dbReference type="Pfam" id="PF01549">
    <property type="entry name" value="ShK"/>
    <property type="match status" value="1"/>
</dbReference>
<dbReference type="PRINTS" id="PR00722">
    <property type="entry name" value="CHYMOTRYPSIN"/>
</dbReference>
<dbReference type="Proteomes" id="UP001159427">
    <property type="component" value="Unassembled WGS sequence"/>
</dbReference>
<feature type="domain" description="Peptidase S1" evidence="11">
    <location>
        <begin position="134"/>
        <end position="382"/>
    </location>
</feature>
<evidence type="ECO:0000256" key="6">
    <source>
        <dbReference type="ARBA" id="ARBA00022825"/>
    </source>
</evidence>
<organism evidence="13 14">
    <name type="scientific">Porites evermanni</name>
    <dbReference type="NCBI Taxonomy" id="104178"/>
    <lineage>
        <taxon>Eukaryota</taxon>
        <taxon>Metazoa</taxon>
        <taxon>Cnidaria</taxon>
        <taxon>Anthozoa</taxon>
        <taxon>Hexacorallia</taxon>
        <taxon>Scleractinia</taxon>
        <taxon>Fungiina</taxon>
        <taxon>Poritidae</taxon>
        <taxon>Porites</taxon>
    </lineage>
</organism>
<keyword evidence="2" id="KW-0964">Secreted</keyword>
<dbReference type="SMART" id="SM00020">
    <property type="entry name" value="Tryp_SPc"/>
    <property type="match status" value="1"/>
</dbReference>
<dbReference type="PROSITE" id="PS50240">
    <property type="entry name" value="TRYPSIN_DOM"/>
    <property type="match status" value="1"/>
</dbReference>
<evidence type="ECO:0000256" key="4">
    <source>
        <dbReference type="ARBA" id="ARBA00022670"/>
    </source>
</evidence>
<evidence type="ECO:0000256" key="1">
    <source>
        <dbReference type="ARBA" id="ARBA00004613"/>
    </source>
</evidence>
<keyword evidence="7" id="KW-1015">Disulfide bond</keyword>
<dbReference type="EMBL" id="CALNXI010000384">
    <property type="protein sequence ID" value="CAH3026020.1"/>
    <property type="molecule type" value="Genomic_DNA"/>
</dbReference>
<dbReference type="InterPro" id="IPR018114">
    <property type="entry name" value="TRYPSIN_HIS"/>
</dbReference>
<dbReference type="PROSITE" id="PS00135">
    <property type="entry name" value="TRYPSIN_SER"/>
    <property type="match status" value="1"/>
</dbReference>
<dbReference type="PANTHER" id="PTHR24264">
    <property type="entry name" value="TRYPSIN-RELATED"/>
    <property type="match status" value="1"/>
</dbReference>
<accession>A0ABN8MDS7</accession>
<protein>
    <submittedName>
        <fullName evidence="13">Uncharacterized protein</fullName>
    </submittedName>
</protein>
<evidence type="ECO:0000256" key="5">
    <source>
        <dbReference type="ARBA" id="ARBA00022801"/>
    </source>
</evidence>
<evidence type="ECO:0000313" key="14">
    <source>
        <dbReference type="Proteomes" id="UP001159427"/>
    </source>
</evidence>
<keyword evidence="6 9" id="KW-0720">Serine protease</keyword>
<gene>
    <name evidence="13" type="ORF">PEVE_00027836</name>
</gene>
<evidence type="ECO:0000256" key="3">
    <source>
        <dbReference type="ARBA" id="ARBA00022656"/>
    </source>
</evidence>
<dbReference type="InterPro" id="IPR009003">
    <property type="entry name" value="Peptidase_S1_PA"/>
</dbReference>
<evidence type="ECO:0000259" key="11">
    <source>
        <dbReference type="PROSITE" id="PS50240"/>
    </source>
</evidence>
<dbReference type="SUPFAM" id="SSF50494">
    <property type="entry name" value="Trypsin-like serine proteases"/>
    <property type="match status" value="1"/>
</dbReference>